<evidence type="ECO:0008006" key="10">
    <source>
        <dbReference type="Google" id="ProtNLM"/>
    </source>
</evidence>
<gene>
    <name evidence="8" type="ORF">CF651_23175</name>
</gene>
<dbReference type="InterPro" id="IPR020449">
    <property type="entry name" value="Tscrpt_reg_AraC-type_HTH"/>
</dbReference>
<evidence type="ECO:0000256" key="3">
    <source>
        <dbReference type="ARBA" id="ARBA00023163"/>
    </source>
</evidence>
<accession>A0A229UK43</accession>
<dbReference type="GO" id="GO:0000160">
    <property type="term" value="P:phosphorelay signal transduction system"/>
    <property type="evidence" value="ECO:0007669"/>
    <property type="project" value="InterPro"/>
</dbReference>
<keyword evidence="3" id="KW-0804">Transcription</keyword>
<evidence type="ECO:0000313" key="8">
    <source>
        <dbReference type="EMBL" id="OXM83818.1"/>
    </source>
</evidence>
<evidence type="ECO:0000256" key="5">
    <source>
        <dbReference type="SAM" id="Coils"/>
    </source>
</evidence>
<dbReference type="Gene3D" id="3.40.50.2300">
    <property type="match status" value="1"/>
</dbReference>
<name>A0A229UK43_9BACL</name>
<dbReference type="PANTHER" id="PTHR43280">
    <property type="entry name" value="ARAC-FAMILY TRANSCRIPTIONAL REGULATOR"/>
    <property type="match status" value="1"/>
</dbReference>
<evidence type="ECO:0000313" key="9">
    <source>
        <dbReference type="Proteomes" id="UP000215509"/>
    </source>
</evidence>
<dbReference type="EMBL" id="NMQW01000037">
    <property type="protein sequence ID" value="OXM83818.1"/>
    <property type="molecule type" value="Genomic_DNA"/>
</dbReference>
<evidence type="ECO:0000259" key="6">
    <source>
        <dbReference type="PROSITE" id="PS01124"/>
    </source>
</evidence>
<dbReference type="Proteomes" id="UP000215509">
    <property type="component" value="Unassembled WGS sequence"/>
</dbReference>
<dbReference type="SMART" id="SM00448">
    <property type="entry name" value="REC"/>
    <property type="match status" value="1"/>
</dbReference>
<dbReference type="SUPFAM" id="SSF52172">
    <property type="entry name" value="CheY-like"/>
    <property type="match status" value="1"/>
</dbReference>
<keyword evidence="9" id="KW-1185">Reference proteome</keyword>
<proteinExistence type="predicted"/>
<feature type="modified residue" description="4-aspartylphosphate" evidence="4">
    <location>
        <position position="54"/>
    </location>
</feature>
<dbReference type="SUPFAM" id="SSF46689">
    <property type="entry name" value="Homeodomain-like"/>
    <property type="match status" value="2"/>
</dbReference>
<dbReference type="PRINTS" id="PR00032">
    <property type="entry name" value="HTHARAC"/>
</dbReference>
<dbReference type="Pfam" id="PF00072">
    <property type="entry name" value="Response_reg"/>
    <property type="match status" value="1"/>
</dbReference>
<comment type="caution">
    <text evidence="8">The sequence shown here is derived from an EMBL/GenBank/DDBJ whole genome shotgun (WGS) entry which is preliminary data.</text>
</comment>
<reference evidence="8 9" key="1">
    <citation type="submission" date="2017-07" db="EMBL/GenBank/DDBJ databases">
        <title>Genome sequencing and assembly of Paenibacillus rigui.</title>
        <authorList>
            <person name="Mayilraj S."/>
        </authorList>
    </citation>
    <scope>NUCLEOTIDE SEQUENCE [LARGE SCALE GENOMIC DNA]</scope>
    <source>
        <strain evidence="8 9">JCM 16352</strain>
    </source>
</reference>
<evidence type="ECO:0000256" key="2">
    <source>
        <dbReference type="ARBA" id="ARBA00023125"/>
    </source>
</evidence>
<dbReference type="GO" id="GO:0043565">
    <property type="term" value="F:sequence-specific DNA binding"/>
    <property type="evidence" value="ECO:0007669"/>
    <property type="project" value="InterPro"/>
</dbReference>
<dbReference type="PROSITE" id="PS01124">
    <property type="entry name" value="HTH_ARAC_FAMILY_2"/>
    <property type="match status" value="1"/>
</dbReference>
<feature type="domain" description="Response regulatory" evidence="7">
    <location>
        <begin position="3"/>
        <end position="120"/>
    </location>
</feature>
<sequence>MLRVLLVDDEPGQIIGFRKLLQRVRPDYDIASARNGYDAISLCEKQTFDLIFTDIQMQVMNGLELMERLDSGLRTRAKVIVLSGYDYFDYAQRALAHGAFAYLLKPLDLNTLQDVLRRAEHALDQEEAKFKVYRERLQMAWMKGTVFPEEDMETKQLLPWHESGHVCLVRLRFGSITEVLMLQKQLEVSWKESGLLFSVVIHDKLPVLAAVVNGNRSRSDFVEMREKLAREGTALRDACLAVSSWGTFTEGIHDKYKEAEAAAAQQFYEPDGHVFIISESRIADDYKPVIQAKEETAVLEALRQNDTQGLKSLLQSIINGMLTGKYPLPDYMKLRCKVMVTKWLDEVELLRQNHDTYKELMQGVETAIEQAGTMAELIGSIEELLLAMMQMAETIKLHRKDEMIYQYLAYIDDHYMEDLSLEKIAGHFELSPNYFSQYFRSRLDINFTKYVTQVKLNKAKQLLENQSDKIYAIAAQIGYQEVKYFNRVFKKEFGMTPEEYRRSIRMLRKK</sequence>
<dbReference type="PROSITE" id="PS00041">
    <property type="entry name" value="HTH_ARAC_FAMILY_1"/>
    <property type="match status" value="1"/>
</dbReference>
<dbReference type="PROSITE" id="PS50110">
    <property type="entry name" value="RESPONSE_REGULATORY"/>
    <property type="match status" value="1"/>
</dbReference>
<dbReference type="InterPro" id="IPR018062">
    <property type="entry name" value="HTH_AraC-typ_CS"/>
</dbReference>
<feature type="domain" description="HTH araC/xylS-type" evidence="6">
    <location>
        <begin position="405"/>
        <end position="503"/>
    </location>
</feature>
<dbReference type="OrthoDB" id="324626at2"/>
<dbReference type="GO" id="GO:0003700">
    <property type="term" value="F:DNA-binding transcription factor activity"/>
    <property type="evidence" value="ECO:0007669"/>
    <property type="project" value="InterPro"/>
</dbReference>
<evidence type="ECO:0000256" key="4">
    <source>
        <dbReference type="PROSITE-ProRule" id="PRU00169"/>
    </source>
</evidence>
<dbReference type="SMART" id="SM00342">
    <property type="entry name" value="HTH_ARAC"/>
    <property type="match status" value="1"/>
</dbReference>
<evidence type="ECO:0000256" key="1">
    <source>
        <dbReference type="ARBA" id="ARBA00023015"/>
    </source>
</evidence>
<keyword evidence="5" id="KW-0175">Coiled coil</keyword>
<dbReference type="CDD" id="cd17536">
    <property type="entry name" value="REC_YesN-like"/>
    <property type="match status" value="1"/>
</dbReference>
<dbReference type="RefSeq" id="WP_094017262.1">
    <property type="nucleotide sequence ID" value="NZ_NMQW01000037.1"/>
</dbReference>
<dbReference type="Pfam" id="PF12833">
    <property type="entry name" value="HTH_18"/>
    <property type="match status" value="1"/>
</dbReference>
<evidence type="ECO:0000259" key="7">
    <source>
        <dbReference type="PROSITE" id="PS50110"/>
    </source>
</evidence>
<organism evidence="8 9">
    <name type="scientific">Paenibacillus rigui</name>
    <dbReference type="NCBI Taxonomy" id="554312"/>
    <lineage>
        <taxon>Bacteria</taxon>
        <taxon>Bacillati</taxon>
        <taxon>Bacillota</taxon>
        <taxon>Bacilli</taxon>
        <taxon>Bacillales</taxon>
        <taxon>Paenibacillaceae</taxon>
        <taxon>Paenibacillus</taxon>
    </lineage>
</organism>
<dbReference type="InterPro" id="IPR009057">
    <property type="entry name" value="Homeodomain-like_sf"/>
</dbReference>
<keyword evidence="4" id="KW-0597">Phosphoprotein</keyword>
<keyword evidence="2" id="KW-0238">DNA-binding</keyword>
<dbReference type="Gene3D" id="1.10.10.60">
    <property type="entry name" value="Homeodomain-like"/>
    <property type="match status" value="2"/>
</dbReference>
<dbReference type="InterPro" id="IPR011006">
    <property type="entry name" value="CheY-like_superfamily"/>
</dbReference>
<dbReference type="PANTHER" id="PTHR43280:SF2">
    <property type="entry name" value="HTH-TYPE TRANSCRIPTIONAL REGULATOR EXSA"/>
    <property type="match status" value="1"/>
</dbReference>
<dbReference type="AlphaFoldDB" id="A0A229UK43"/>
<protein>
    <recommendedName>
        <fullName evidence="10">DNA-binding response regulator</fullName>
    </recommendedName>
</protein>
<dbReference type="InterPro" id="IPR001789">
    <property type="entry name" value="Sig_transdc_resp-reg_receiver"/>
</dbReference>
<feature type="coiled-coil region" evidence="5">
    <location>
        <begin position="109"/>
        <end position="136"/>
    </location>
</feature>
<keyword evidence="1" id="KW-0805">Transcription regulation</keyword>
<dbReference type="InterPro" id="IPR018060">
    <property type="entry name" value="HTH_AraC"/>
</dbReference>